<evidence type="ECO:0000256" key="1">
    <source>
        <dbReference type="SAM" id="MobiDB-lite"/>
    </source>
</evidence>
<dbReference type="AlphaFoldDB" id="A0AAV9UAX4"/>
<sequence length="1134" mass="124963">MPVGSMVPFAKIDVSSLSLHTMQILLFGLLSLSTTHAYYIGEVYTGQAPEAFQRGWMPDWRGTSYVNRCIPTKRNIGGSTEHLQGLGIINGAAPPGGVPVNSRYGPAMSGHNIAALMLYKSNDCEITGTNQFIILKFKQIVPNREGGLPAYRGVSNTDLNLLNGVNLNEYQSFQEIDDTSRDWVWVIGSEVPDSEGEVVVWEENSDGTYSVARRLTIRVPGQKTVAVLAQSLENNQAEPAISNLRVALQSIAEIRYVRPRNERAGLVNQAPRSGPQEGNIVRIPWGALGINNPVNPASQDTSANTAGQQETRGGGGNVQMVPTMPGRTLNFSYKPRPGVDQNPMSSIPGPNDEKSPGPMSGNSIRGQNESGLPSTGVGSGRTQVGNTLIAQNPRQQQRPERGQGQGFDLRAGADEIIPELTNQGNMLQGQGGGPSQQQYSQQRPNQSALIPQRLEQQPGPGLSQVRPVQPEPGTRLQQTGDRPVIQQPFYEMMQPIMYNRGNLKGQPINQQVMPPQGSGRILTQGSGRPLPLGEGRILPADPQNSRSQGTQNGPPPNWLQQNLQNALSRSSQSRPSQEPQSLQNILSQNPQNMISRTSQNPISQGSRSDVPGPGTRQNLVPLVEQGVMRDSAPSQIILPPTLQNMFPAARSGQDDIPALLGTIPGTASNTGRSVSEMIPELAHTNQNLAPQNVGGIDLTVSQNVGSQNQPQPGPGPFAQNENLEAPELPATGDRPLDTQVNNQIPNINNDPNPNDFGFNSFIIPDQAPQGTFNQLYGNLPELAGNNQIPSRRILTEGRLMPPTSPTLFDETDTNPAYATDEHAQLNRLDRAFGRRAQLNVPFPSTNLGQPYVPWVPPRRGDDKYKVKLQPGGPLHPNPYEGGISEGVEEEGVHFPTLFDRLDPMRRNGVMELEPEWAERQEREEELPPVGEFPNSRVRPQELYDAWRRYGTPILGNLRSFPTTWADPAWALIDQTYNELYRDIQTNWFDFYQERIDAQVPAYLEVQGRVQKAYTAVELQRSKAAKGLETAKSKAQVNGLSLSRQLELAREITELTKLLQSLDDSLGTLRYKWARNKYTLERWKRVYDRQLADLSIRFDVWLYLSAENVARNIDRLAQIERDPEFGTFGGEPPLE</sequence>
<keyword evidence="3" id="KW-1185">Reference proteome</keyword>
<feature type="region of interest" description="Disordered" evidence="1">
    <location>
        <begin position="702"/>
        <end position="734"/>
    </location>
</feature>
<evidence type="ECO:0000313" key="2">
    <source>
        <dbReference type="EMBL" id="KAK6337484.1"/>
    </source>
</evidence>
<organism evidence="2 3">
    <name type="scientific">Orbilia blumenaviensis</name>
    <dbReference type="NCBI Taxonomy" id="1796055"/>
    <lineage>
        <taxon>Eukaryota</taxon>
        <taxon>Fungi</taxon>
        <taxon>Dikarya</taxon>
        <taxon>Ascomycota</taxon>
        <taxon>Pezizomycotina</taxon>
        <taxon>Orbiliomycetes</taxon>
        <taxon>Orbiliales</taxon>
        <taxon>Orbiliaceae</taxon>
        <taxon>Orbilia</taxon>
    </lineage>
</organism>
<feature type="compositionally biased region" description="Polar residues" evidence="1">
    <location>
        <begin position="584"/>
        <end position="607"/>
    </location>
</feature>
<feature type="region of interest" description="Disordered" evidence="1">
    <location>
        <begin position="501"/>
        <end position="618"/>
    </location>
</feature>
<gene>
    <name evidence="2" type="ORF">TWF730_002883</name>
</gene>
<evidence type="ECO:0000313" key="3">
    <source>
        <dbReference type="Proteomes" id="UP001373714"/>
    </source>
</evidence>
<feature type="compositionally biased region" description="Low complexity" evidence="1">
    <location>
        <begin position="435"/>
        <end position="447"/>
    </location>
</feature>
<feature type="compositionally biased region" description="Polar residues" evidence="1">
    <location>
        <begin position="360"/>
        <end position="373"/>
    </location>
</feature>
<dbReference type="Proteomes" id="UP001373714">
    <property type="component" value="Unassembled WGS sequence"/>
</dbReference>
<name>A0AAV9UAX4_9PEZI</name>
<reference evidence="2 3" key="1">
    <citation type="submission" date="2019-10" db="EMBL/GenBank/DDBJ databases">
        <authorList>
            <person name="Palmer J.M."/>
        </authorList>
    </citation>
    <scope>NUCLEOTIDE SEQUENCE [LARGE SCALE GENOMIC DNA]</scope>
    <source>
        <strain evidence="2 3">TWF730</strain>
    </source>
</reference>
<feature type="compositionally biased region" description="Polar residues" evidence="1">
    <location>
        <begin position="292"/>
        <end position="311"/>
    </location>
</feature>
<feature type="compositionally biased region" description="Low complexity" evidence="1">
    <location>
        <begin position="567"/>
        <end position="583"/>
    </location>
</feature>
<feature type="region of interest" description="Disordered" evidence="1">
    <location>
        <begin position="291"/>
        <end position="383"/>
    </location>
</feature>
<dbReference type="EMBL" id="JAVHNS010000013">
    <property type="protein sequence ID" value="KAK6337484.1"/>
    <property type="molecule type" value="Genomic_DNA"/>
</dbReference>
<feature type="region of interest" description="Disordered" evidence="1">
    <location>
        <begin position="423"/>
        <end position="483"/>
    </location>
</feature>
<feature type="compositionally biased region" description="Polar residues" evidence="1">
    <location>
        <begin position="542"/>
        <end position="566"/>
    </location>
</feature>
<protein>
    <submittedName>
        <fullName evidence="2">Uncharacterized protein</fullName>
    </submittedName>
</protein>
<comment type="caution">
    <text evidence="2">The sequence shown here is derived from an EMBL/GenBank/DDBJ whole genome shotgun (WGS) entry which is preliminary data.</text>
</comment>
<proteinExistence type="predicted"/>
<accession>A0AAV9UAX4</accession>